<accession>A0AAN7ZVF8</accession>
<protein>
    <submittedName>
        <fullName evidence="2">Uncharacterized protein</fullName>
    </submittedName>
</protein>
<comment type="caution">
    <text evidence="2">The sequence shown here is derived from an EMBL/GenBank/DDBJ whole genome shotgun (WGS) entry which is preliminary data.</text>
</comment>
<organism evidence="2 3">
    <name type="scientific">Pyrocoelia pectoralis</name>
    <dbReference type="NCBI Taxonomy" id="417401"/>
    <lineage>
        <taxon>Eukaryota</taxon>
        <taxon>Metazoa</taxon>
        <taxon>Ecdysozoa</taxon>
        <taxon>Arthropoda</taxon>
        <taxon>Hexapoda</taxon>
        <taxon>Insecta</taxon>
        <taxon>Pterygota</taxon>
        <taxon>Neoptera</taxon>
        <taxon>Endopterygota</taxon>
        <taxon>Coleoptera</taxon>
        <taxon>Polyphaga</taxon>
        <taxon>Elateriformia</taxon>
        <taxon>Elateroidea</taxon>
        <taxon>Lampyridae</taxon>
        <taxon>Lampyrinae</taxon>
        <taxon>Pyrocoelia</taxon>
    </lineage>
</organism>
<reference evidence="2 3" key="1">
    <citation type="journal article" date="2024" name="Insects">
        <title>An Improved Chromosome-Level Genome Assembly of the Firefly Pyrocoelia pectoralis.</title>
        <authorList>
            <person name="Fu X."/>
            <person name="Meyer-Rochow V.B."/>
            <person name="Ballantyne L."/>
            <person name="Zhu X."/>
        </authorList>
    </citation>
    <scope>NUCLEOTIDE SEQUENCE [LARGE SCALE GENOMIC DNA]</scope>
    <source>
        <strain evidence="2">XCY_ONT2</strain>
    </source>
</reference>
<gene>
    <name evidence="2" type="ORF">RI129_000220</name>
</gene>
<evidence type="ECO:0000256" key="1">
    <source>
        <dbReference type="SAM" id="MobiDB-lite"/>
    </source>
</evidence>
<feature type="region of interest" description="Disordered" evidence="1">
    <location>
        <begin position="1"/>
        <end position="77"/>
    </location>
</feature>
<keyword evidence="3" id="KW-1185">Reference proteome</keyword>
<name>A0AAN7ZVF8_9COLE</name>
<feature type="compositionally biased region" description="Polar residues" evidence="1">
    <location>
        <begin position="1"/>
        <end position="18"/>
    </location>
</feature>
<evidence type="ECO:0000313" key="2">
    <source>
        <dbReference type="EMBL" id="KAK5649191.1"/>
    </source>
</evidence>
<sequence length="243" mass="27854">MPQIPNKRSASRQSSVNDTEAHEGYCTPENTSHRGASLPPTPTKTQKVLARIAANTKSLPPTPGRKLPQPNLNHRSAKTRRNNLMKRTNSADYADYSNEDVSDNAYIRQGAISAREMYNEDYNYAYQSIDNLTAQQQEELNVTSAIDCSDYNRTSVAEGDLPLEDEELNDKHEYLKEEIDEKPVRPQVTAQQRWHWAYNKIIMQLNVSTFSVLLYVRFFLFISGVIRPHSFIIRSRRSSNETQ</sequence>
<dbReference type="Proteomes" id="UP001329430">
    <property type="component" value="Chromosome 1"/>
</dbReference>
<proteinExistence type="predicted"/>
<dbReference type="AlphaFoldDB" id="A0AAN7ZVF8"/>
<dbReference type="EMBL" id="JAVRBK010000001">
    <property type="protein sequence ID" value="KAK5649191.1"/>
    <property type="molecule type" value="Genomic_DNA"/>
</dbReference>
<evidence type="ECO:0000313" key="3">
    <source>
        <dbReference type="Proteomes" id="UP001329430"/>
    </source>
</evidence>